<evidence type="ECO:0000256" key="11">
    <source>
        <dbReference type="SAM" id="Phobius"/>
    </source>
</evidence>
<dbReference type="GO" id="GO:0043005">
    <property type="term" value="C:neuron projection"/>
    <property type="evidence" value="ECO:0007669"/>
    <property type="project" value="TreeGrafter"/>
</dbReference>
<evidence type="ECO:0000256" key="3">
    <source>
        <dbReference type="ARBA" id="ARBA00022692"/>
    </source>
</evidence>
<evidence type="ECO:0000256" key="7">
    <source>
        <dbReference type="ARBA" id="ARBA00023157"/>
    </source>
</evidence>
<keyword evidence="14" id="KW-1185">Reference proteome</keyword>
<evidence type="ECO:0000313" key="13">
    <source>
        <dbReference type="EMBL" id="KAG5282238.1"/>
    </source>
</evidence>
<dbReference type="GO" id="GO:0005886">
    <property type="term" value="C:plasma membrane"/>
    <property type="evidence" value="ECO:0007669"/>
    <property type="project" value="UniProtKB-SubCell"/>
</dbReference>
<reference evidence="13" key="1">
    <citation type="submission" date="2020-10" db="EMBL/GenBank/DDBJ databases">
        <title>Chromosome-scale genome assembly of the Allis shad, Alosa alosa.</title>
        <authorList>
            <person name="Margot Z."/>
            <person name="Christophe K."/>
            <person name="Cabau C."/>
            <person name="Louis A."/>
            <person name="Berthelot C."/>
            <person name="Parey E."/>
            <person name="Roest Crollius H."/>
            <person name="Montfort J."/>
            <person name="Robinson-Rechavi M."/>
            <person name="Bucao C."/>
            <person name="Bouchez O."/>
            <person name="Gislard M."/>
            <person name="Lluch J."/>
            <person name="Milhes M."/>
            <person name="Lampietro C."/>
            <person name="Lopez Roques C."/>
            <person name="Donnadieu C."/>
            <person name="Braasch I."/>
            <person name="Desvignes T."/>
            <person name="Postlethwait J."/>
            <person name="Bobe J."/>
            <person name="Guiguen Y."/>
        </authorList>
    </citation>
    <scope>NUCLEOTIDE SEQUENCE</scope>
    <source>
        <strain evidence="13">M-15738</strain>
        <tissue evidence="13">Blood</tissue>
    </source>
</reference>
<feature type="transmembrane region" description="Helical" evidence="11">
    <location>
        <begin position="28"/>
        <end position="52"/>
    </location>
</feature>
<dbReference type="InterPro" id="IPR009150">
    <property type="entry name" value="Neuropept_B/W_rcpt"/>
</dbReference>
<evidence type="ECO:0000259" key="12">
    <source>
        <dbReference type="PROSITE" id="PS50262"/>
    </source>
</evidence>
<feature type="transmembrane region" description="Helical" evidence="11">
    <location>
        <begin position="124"/>
        <end position="142"/>
    </location>
</feature>
<comment type="caution">
    <text evidence="13">The sequence shown here is derived from an EMBL/GenBank/DDBJ whole genome shotgun (WGS) entry which is preliminary data.</text>
</comment>
<evidence type="ECO:0000313" key="14">
    <source>
        <dbReference type="Proteomes" id="UP000823561"/>
    </source>
</evidence>
<dbReference type="Proteomes" id="UP000823561">
    <property type="component" value="Chromosome 4"/>
</dbReference>
<organism evidence="13 14">
    <name type="scientific">Alosa alosa</name>
    <name type="common">allis shad</name>
    <dbReference type="NCBI Taxonomy" id="278164"/>
    <lineage>
        <taxon>Eukaryota</taxon>
        <taxon>Metazoa</taxon>
        <taxon>Chordata</taxon>
        <taxon>Craniata</taxon>
        <taxon>Vertebrata</taxon>
        <taxon>Euteleostomi</taxon>
        <taxon>Actinopterygii</taxon>
        <taxon>Neopterygii</taxon>
        <taxon>Teleostei</taxon>
        <taxon>Clupei</taxon>
        <taxon>Clupeiformes</taxon>
        <taxon>Clupeoidei</taxon>
        <taxon>Clupeidae</taxon>
        <taxon>Alosa</taxon>
    </lineage>
</organism>
<sequence>MSIDRYLVVLATVRSQRMPYRTYRFAKIVSLSVWVLVFIIVLPFTVFASIYVSPGDAGKRTSCVLNFPSPELLWFKASRIYTLVLGFIIPVSTTCVLYSVMLYKLRNMQLSSNGKALDKAKKKATMMVFIVLALCLFCWTPFHLSTVVALTTDLSPTPVVIGISYFITCLSYANSCLNPFLYAFFDDSFRKAFRKMLECGPSGI</sequence>
<keyword evidence="6 11" id="KW-0472">Membrane</keyword>
<dbReference type="PROSITE" id="PS50262">
    <property type="entry name" value="G_PROTEIN_RECEP_F1_2"/>
    <property type="match status" value="1"/>
</dbReference>
<feature type="transmembrane region" description="Helical" evidence="11">
    <location>
        <begin position="80"/>
        <end position="103"/>
    </location>
</feature>
<evidence type="ECO:0000256" key="10">
    <source>
        <dbReference type="ARBA" id="ARBA00023224"/>
    </source>
</evidence>
<dbReference type="Gene3D" id="1.20.1070.10">
    <property type="entry name" value="Rhodopsin 7-helix transmembrane proteins"/>
    <property type="match status" value="1"/>
</dbReference>
<keyword evidence="3 11" id="KW-0812">Transmembrane</keyword>
<dbReference type="GO" id="GO:0008188">
    <property type="term" value="F:neuropeptide receptor activity"/>
    <property type="evidence" value="ECO:0007669"/>
    <property type="project" value="InterPro"/>
</dbReference>
<dbReference type="AlphaFoldDB" id="A0AAV6H4P9"/>
<keyword evidence="8" id="KW-0675">Receptor</keyword>
<accession>A0AAV6H4P9</accession>
<evidence type="ECO:0000256" key="5">
    <source>
        <dbReference type="ARBA" id="ARBA00023040"/>
    </source>
</evidence>
<keyword evidence="2" id="KW-1003">Cell membrane</keyword>
<evidence type="ECO:0000256" key="9">
    <source>
        <dbReference type="ARBA" id="ARBA00023180"/>
    </source>
</evidence>
<evidence type="ECO:0000256" key="4">
    <source>
        <dbReference type="ARBA" id="ARBA00022989"/>
    </source>
</evidence>
<comment type="subcellular location">
    <subcellularLocation>
        <location evidence="1">Cell membrane</location>
        <topology evidence="1">Multi-pass membrane protein</topology>
    </subcellularLocation>
</comment>
<dbReference type="PANTHER" id="PTHR24229:SF18">
    <property type="entry name" value="NEUROPEPTIDES B_W RECEPTOR TYPE 2"/>
    <property type="match status" value="1"/>
</dbReference>
<dbReference type="Pfam" id="PF00001">
    <property type="entry name" value="7tm_1"/>
    <property type="match status" value="1"/>
</dbReference>
<feature type="domain" description="G-protein coupled receptors family 1 profile" evidence="12">
    <location>
        <begin position="1"/>
        <end position="182"/>
    </location>
</feature>
<evidence type="ECO:0000256" key="6">
    <source>
        <dbReference type="ARBA" id="ARBA00023136"/>
    </source>
</evidence>
<keyword evidence="10" id="KW-0807">Transducer</keyword>
<keyword evidence="4 11" id="KW-1133">Transmembrane helix</keyword>
<name>A0AAV6H4P9_9TELE</name>
<dbReference type="InterPro" id="IPR000276">
    <property type="entry name" value="GPCR_Rhodpsn"/>
</dbReference>
<dbReference type="EMBL" id="JADWDJ010000004">
    <property type="protein sequence ID" value="KAG5282238.1"/>
    <property type="molecule type" value="Genomic_DNA"/>
</dbReference>
<evidence type="ECO:0000256" key="2">
    <source>
        <dbReference type="ARBA" id="ARBA00022475"/>
    </source>
</evidence>
<proteinExistence type="predicted"/>
<evidence type="ECO:0000256" key="8">
    <source>
        <dbReference type="ARBA" id="ARBA00023170"/>
    </source>
</evidence>
<dbReference type="InterPro" id="IPR017452">
    <property type="entry name" value="GPCR_Rhodpsn_7TM"/>
</dbReference>
<dbReference type="PANTHER" id="PTHR24229">
    <property type="entry name" value="NEUROPEPTIDES RECEPTOR"/>
    <property type="match status" value="1"/>
</dbReference>
<protein>
    <recommendedName>
        <fullName evidence="12">G-protein coupled receptors family 1 profile domain-containing protein</fullName>
    </recommendedName>
</protein>
<dbReference type="PRINTS" id="PR00237">
    <property type="entry name" value="GPCRRHODOPSN"/>
</dbReference>
<gene>
    <name evidence="13" type="ORF">AALO_G00053790</name>
</gene>
<feature type="transmembrane region" description="Helical" evidence="11">
    <location>
        <begin position="162"/>
        <end position="185"/>
    </location>
</feature>
<keyword evidence="5" id="KW-0297">G-protein coupled receptor</keyword>
<dbReference type="PRINTS" id="PR01855">
    <property type="entry name" value="NRPEPTIDEWR"/>
</dbReference>
<keyword evidence="9" id="KW-0325">Glycoprotein</keyword>
<dbReference type="SUPFAM" id="SSF81321">
    <property type="entry name" value="Family A G protein-coupled receptor-like"/>
    <property type="match status" value="1"/>
</dbReference>
<keyword evidence="7" id="KW-1015">Disulfide bond</keyword>
<dbReference type="GO" id="GO:0042923">
    <property type="term" value="F:neuropeptide binding"/>
    <property type="evidence" value="ECO:0007669"/>
    <property type="project" value="TreeGrafter"/>
</dbReference>
<evidence type="ECO:0000256" key="1">
    <source>
        <dbReference type="ARBA" id="ARBA00004651"/>
    </source>
</evidence>